<evidence type="ECO:0000256" key="7">
    <source>
        <dbReference type="ARBA" id="ARBA00023134"/>
    </source>
</evidence>
<reference evidence="13" key="1">
    <citation type="submission" date="2016-10" db="EMBL/GenBank/DDBJ databases">
        <authorList>
            <person name="Varghese N."/>
            <person name="Submissions S."/>
        </authorList>
    </citation>
    <scope>NUCLEOTIDE SEQUENCE [LARGE SCALE GENOMIC DNA]</scope>
    <source>
        <strain evidence="13">DSM 13577</strain>
    </source>
</reference>
<evidence type="ECO:0000313" key="12">
    <source>
        <dbReference type="EMBL" id="SES93457.1"/>
    </source>
</evidence>
<dbReference type="InterPro" id="IPR027417">
    <property type="entry name" value="P-loop_NTPase"/>
</dbReference>
<comment type="similarity">
    <text evidence="2 10">Belongs to the TRAFAC class TrmE-Era-EngA-EngB-Septin-like GTPase superfamily. EngB GTPase family.</text>
</comment>
<organism evidence="12 13">
    <name type="scientific">Anaerobranca gottschalkii DSM 13577</name>
    <dbReference type="NCBI Taxonomy" id="1120990"/>
    <lineage>
        <taxon>Bacteria</taxon>
        <taxon>Bacillati</taxon>
        <taxon>Bacillota</taxon>
        <taxon>Clostridia</taxon>
        <taxon>Eubacteriales</taxon>
        <taxon>Proteinivoracaceae</taxon>
        <taxon>Anaerobranca</taxon>
    </lineage>
</organism>
<dbReference type="GO" id="GO:0000917">
    <property type="term" value="P:division septum assembly"/>
    <property type="evidence" value="ECO:0007669"/>
    <property type="project" value="UniProtKB-KW"/>
</dbReference>
<dbReference type="STRING" id="1120990.SAMN03080614_102139"/>
<keyword evidence="13" id="KW-1185">Reference proteome</keyword>
<dbReference type="CDD" id="cd01876">
    <property type="entry name" value="YihA_EngB"/>
    <property type="match status" value="1"/>
</dbReference>
<evidence type="ECO:0000256" key="9">
    <source>
        <dbReference type="ARBA" id="ARBA00023306"/>
    </source>
</evidence>
<dbReference type="PROSITE" id="PS51706">
    <property type="entry name" value="G_ENGB"/>
    <property type="match status" value="1"/>
</dbReference>
<dbReference type="NCBIfam" id="TIGR03598">
    <property type="entry name" value="GTPase_YsxC"/>
    <property type="match status" value="1"/>
</dbReference>
<keyword evidence="6" id="KW-0460">Magnesium</keyword>
<evidence type="ECO:0000256" key="10">
    <source>
        <dbReference type="HAMAP-Rule" id="MF_00321"/>
    </source>
</evidence>
<dbReference type="FunFam" id="3.40.50.300:FF:000098">
    <property type="entry name" value="Probable GTP-binding protein EngB"/>
    <property type="match status" value="1"/>
</dbReference>
<dbReference type="InterPro" id="IPR006073">
    <property type="entry name" value="GTP-bd"/>
</dbReference>
<gene>
    <name evidence="10" type="primary">engB</name>
    <name evidence="12" type="ORF">SAMN03080614_102139</name>
</gene>
<feature type="domain" description="EngB-type G" evidence="11">
    <location>
        <begin position="22"/>
        <end position="194"/>
    </location>
</feature>
<evidence type="ECO:0000256" key="3">
    <source>
        <dbReference type="ARBA" id="ARBA00022618"/>
    </source>
</evidence>
<keyword evidence="7 10" id="KW-0342">GTP-binding</keyword>
<dbReference type="PANTHER" id="PTHR11649">
    <property type="entry name" value="MSS1/TRME-RELATED GTP-BINDING PROTEIN"/>
    <property type="match status" value="1"/>
</dbReference>
<dbReference type="Proteomes" id="UP000243819">
    <property type="component" value="Unassembled WGS sequence"/>
</dbReference>
<proteinExistence type="inferred from homology"/>
<dbReference type="HAMAP" id="MF_00321">
    <property type="entry name" value="GTPase_EngB"/>
    <property type="match status" value="1"/>
</dbReference>
<keyword evidence="4" id="KW-0479">Metal-binding</keyword>
<evidence type="ECO:0000259" key="11">
    <source>
        <dbReference type="PROSITE" id="PS51706"/>
    </source>
</evidence>
<dbReference type="InterPro" id="IPR019987">
    <property type="entry name" value="GTP-bd_ribosome_bio_YsxC"/>
</dbReference>
<dbReference type="Pfam" id="PF01926">
    <property type="entry name" value="MMR_HSR1"/>
    <property type="match status" value="1"/>
</dbReference>
<keyword evidence="3 10" id="KW-0132">Cell division</keyword>
<evidence type="ECO:0000256" key="4">
    <source>
        <dbReference type="ARBA" id="ARBA00022723"/>
    </source>
</evidence>
<dbReference type="RefSeq" id="WP_091350565.1">
    <property type="nucleotide sequence ID" value="NZ_FOIF01000021.1"/>
</dbReference>
<evidence type="ECO:0000256" key="2">
    <source>
        <dbReference type="ARBA" id="ARBA00009638"/>
    </source>
</evidence>
<dbReference type="SUPFAM" id="SSF52540">
    <property type="entry name" value="P-loop containing nucleoside triphosphate hydrolases"/>
    <property type="match status" value="1"/>
</dbReference>
<evidence type="ECO:0000313" key="13">
    <source>
        <dbReference type="Proteomes" id="UP000243819"/>
    </source>
</evidence>
<accession>A0A1I0AIF0</accession>
<name>A0A1I0AIF0_9FIRM</name>
<dbReference type="PANTHER" id="PTHR11649:SF13">
    <property type="entry name" value="ENGB-TYPE G DOMAIN-CONTAINING PROTEIN"/>
    <property type="match status" value="1"/>
</dbReference>
<evidence type="ECO:0000256" key="8">
    <source>
        <dbReference type="ARBA" id="ARBA00023210"/>
    </source>
</evidence>
<keyword evidence="5 10" id="KW-0547">Nucleotide-binding</keyword>
<dbReference type="InterPro" id="IPR030393">
    <property type="entry name" value="G_ENGB_dom"/>
</dbReference>
<evidence type="ECO:0000256" key="5">
    <source>
        <dbReference type="ARBA" id="ARBA00022741"/>
    </source>
</evidence>
<protein>
    <recommendedName>
        <fullName evidence="10">Probable GTP-binding protein EngB</fullName>
    </recommendedName>
</protein>
<evidence type="ECO:0000256" key="6">
    <source>
        <dbReference type="ARBA" id="ARBA00022842"/>
    </source>
</evidence>
<evidence type="ECO:0000256" key="1">
    <source>
        <dbReference type="ARBA" id="ARBA00001946"/>
    </source>
</evidence>
<dbReference type="OrthoDB" id="9804921at2"/>
<comment type="cofactor">
    <cofactor evidence="1">
        <name>Mg(2+)</name>
        <dbReference type="ChEBI" id="CHEBI:18420"/>
    </cofactor>
</comment>
<dbReference type="AlphaFoldDB" id="A0A1I0AIF0"/>
<dbReference type="Gene3D" id="3.40.50.300">
    <property type="entry name" value="P-loop containing nucleotide triphosphate hydrolases"/>
    <property type="match status" value="1"/>
</dbReference>
<keyword evidence="9 10" id="KW-0131">Cell cycle</keyword>
<dbReference type="EMBL" id="FOIF01000021">
    <property type="protein sequence ID" value="SES93457.1"/>
    <property type="molecule type" value="Genomic_DNA"/>
</dbReference>
<sequence>MKITSSEYLASAVKPEQYPELVVPEVALVGRSNVGKSSFINTMINRKNLARTSGKPGKTQTLNFYLVNNSMIFTDVPGYGFAKVAKSHRQAWQKMIEEYLLKRENLKGVVQLIDIRHLPTNEDKEMFFWLLEKQIPVMVVLTKADKISKGKVQKHVSDICKQLNIPLSYPIVFSSETGLGREEAWEAILDFIQL</sequence>
<dbReference type="GO" id="GO:0005829">
    <property type="term" value="C:cytosol"/>
    <property type="evidence" value="ECO:0007669"/>
    <property type="project" value="TreeGrafter"/>
</dbReference>
<keyword evidence="8 10" id="KW-0717">Septation</keyword>
<comment type="function">
    <text evidence="10">Necessary for normal cell division and for the maintenance of normal septation.</text>
</comment>
<dbReference type="GO" id="GO:0005525">
    <property type="term" value="F:GTP binding"/>
    <property type="evidence" value="ECO:0007669"/>
    <property type="project" value="UniProtKB-UniRule"/>
</dbReference>
<dbReference type="GO" id="GO:0046872">
    <property type="term" value="F:metal ion binding"/>
    <property type="evidence" value="ECO:0007669"/>
    <property type="project" value="UniProtKB-KW"/>
</dbReference>